<comment type="function">
    <text evidence="7">Binds to the 23S rRNA.</text>
</comment>
<dbReference type="SUPFAM" id="SSF55653">
    <property type="entry name" value="Ribosomal protein L9 C-domain"/>
    <property type="match status" value="1"/>
</dbReference>
<dbReference type="GO" id="GO:0003735">
    <property type="term" value="F:structural constituent of ribosome"/>
    <property type="evidence" value="ECO:0007669"/>
    <property type="project" value="InterPro"/>
</dbReference>
<dbReference type="PANTHER" id="PTHR21368">
    <property type="entry name" value="50S RIBOSOMAL PROTEIN L9"/>
    <property type="match status" value="1"/>
</dbReference>
<keyword evidence="11" id="KW-1185">Reference proteome</keyword>
<dbReference type="AlphaFoldDB" id="A0A4D7CC14"/>
<gene>
    <name evidence="7" type="primary">rplI</name>
    <name evidence="10" type="ORF">E6W36_08120</name>
</gene>
<dbReference type="Gene3D" id="3.10.430.100">
    <property type="entry name" value="Ribosomal protein L9, C-terminal domain"/>
    <property type="match status" value="1"/>
</dbReference>
<dbReference type="GO" id="GO:1990904">
    <property type="term" value="C:ribonucleoprotein complex"/>
    <property type="evidence" value="ECO:0007669"/>
    <property type="project" value="UniProtKB-KW"/>
</dbReference>
<dbReference type="SUPFAM" id="SSF55658">
    <property type="entry name" value="L9 N-domain-like"/>
    <property type="match status" value="1"/>
</dbReference>
<evidence type="ECO:0000259" key="9">
    <source>
        <dbReference type="PROSITE" id="PS00651"/>
    </source>
</evidence>
<evidence type="ECO:0000256" key="5">
    <source>
        <dbReference type="ARBA" id="ARBA00023274"/>
    </source>
</evidence>
<protein>
    <recommendedName>
        <fullName evidence="6 7">Large ribosomal subunit protein bL9</fullName>
    </recommendedName>
</protein>
<evidence type="ECO:0000256" key="1">
    <source>
        <dbReference type="ARBA" id="ARBA00010605"/>
    </source>
</evidence>
<reference evidence="11" key="1">
    <citation type="submission" date="2019-04" db="EMBL/GenBank/DDBJ databases">
        <title>Complete genome sequence of Sphingomonas sp. W1-2-3.</title>
        <authorList>
            <person name="Im W.T."/>
        </authorList>
    </citation>
    <scope>NUCLEOTIDE SEQUENCE [LARGE SCALE GENOMIC DNA]</scope>
    <source>
        <strain evidence="11">W1-2-3</strain>
    </source>
</reference>
<feature type="region of interest" description="Disordered" evidence="8">
    <location>
        <begin position="165"/>
        <end position="195"/>
    </location>
</feature>
<keyword evidence="3 7" id="KW-0694">RNA-binding</keyword>
<evidence type="ECO:0000256" key="8">
    <source>
        <dbReference type="SAM" id="MobiDB-lite"/>
    </source>
</evidence>
<dbReference type="KEGG" id="hgn:E6W36_08120"/>
<dbReference type="Pfam" id="PF03948">
    <property type="entry name" value="Ribosomal_L9_C"/>
    <property type="match status" value="1"/>
</dbReference>
<dbReference type="RefSeq" id="WP_222872321.1">
    <property type="nucleotide sequence ID" value="NZ_CP039704.1"/>
</dbReference>
<proteinExistence type="inferred from homology"/>
<evidence type="ECO:0000256" key="6">
    <source>
        <dbReference type="ARBA" id="ARBA00035292"/>
    </source>
</evidence>
<feature type="domain" description="Ribosomal protein L9" evidence="9">
    <location>
        <begin position="13"/>
        <end position="40"/>
    </location>
</feature>
<dbReference type="EMBL" id="CP039704">
    <property type="protein sequence ID" value="QCI79522.1"/>
    <property type="molecule type" value="Genomic_DNA"/>
</dbReference>
<name>A0A4D7CC14_9SPHN</name>
<dbReference type="Gene3D" id="3.40.5.10">
    <property type="entry name" value="Ribosomal protein L9, N-terminal domain"/>
    <property type="match status" value="1"/>
</dbReference>
<evidence type="ECO:0000256" key="7">
    <source>
        <dbReference type="HAMAP-Rule" id="MF_00503"/>
    </source>
</evidence>
<dbReference type="InterPro" id="IPR036935">
    <property type="entry name" value="Ribosomal_bL9_N_sf"/>
</dbReference>
<dbReference type="InterPro" id="IPR020594">
    <property type="entry name" value="Ribosomal_bL9_bac/chp"/>
</dbReference>
<evidence type="ECO:0000256" key="2">
    <source>
        <dbReference type="ARBA" id="ARBA00022730"/>
    </source>
</evidence>
<comment type="similarity">
    <text evidence="1 7">Belongs to the bacterial ribosomal protein bL9 family.</text>
</comment>
<dbReference type="GO" id="GO:0005840">
    <property type="term" value="C:ribosome"/>
    <property type="evidence" value="ECO:0007669"/>
    <property type="project" value="UniProtKB-KW"/>
</dbReference>
<dbReference type="InterPro" id="IPR020070">
    <property type="entry name" value="Ribosomal_bL9_N"/>
</dbReference>
<dbReference type="InterPro" id="IPR020069">
    <property type="entry name" value="Ribosomal_bL9_C"/>
</dbReference>
<dbReference type="GO" id="GO:0006412">
    <property type="term" value="P:translation"/>
    <property type="evidence" value="ECO:0007669"/>
    <property type="project" value="UniProtKB-UniRule"/>
</dbReference>
<accession>A0A4D7CC14</accession>
<evidence type="ECO:0000256" key="4">
    <source>
        <dbReference type="ARBA" id="ARBA00022980"/>
    </source>
</evidence>
<dbReference type="Pfam" id="PF01281">
    <property type="entry name" value="Ribosomal_L9_N"/>
    <property type="match status" value="1"/>
</dbReference>
<dbReference type="InterPro" id="IPR009027">
    <property type="entry name" value="Ribosomal_bL9/RNase_H1_N"/>
</dbReference>
<dbReference type="GO" id="GO:0019843">
    <property type="term" value="F:rRNA binding"/>
    <property type="evidence" value="ECO:0007669"/>
    <property type="project" value="UniProtKB-UniRule"/>
</dbReference>
<evidence type="ECO:0000256" key="3">
    <source>
        <dbReference type="ARBA" id="ARBA00022884"/>
    </source>
</evidence>
<evidence type="ECO:0000313" key="11">
    <source>
        <dbReference type="Proteomes" id="UP000298714"/>
    </source>
</evidence>
<feature type="compositionally biased region" description="Low complexity" evidence="8">
    <location>
        <begin position="172"/>
        <end position="187"/>
    </location>
</feature>
<keyword evidence="4 7" id="KW-0689">Ribosomal protein</keyword>
<dbReference type="InterPro" id="IPR000244">
    <property type="entry name" value="Ribosomal_bL9"/>
</dbReference>
<dbReference type="NCBIfam" id="TIGR00158">
    <property type="entry name" value="L9"/>
    <property type="match status" value="1"/>
</dbReference>
<dbReference type="Proteomes" id="UP000298714">
    <property type="component" value="Chromosome"/>
</dbReference>
<evidence type="ECO:0000313" key="10">
    <source>
        <dbReference type="EMBL" id="QCI79522.1"/>
    </source>
</evidence>
<sequence length="195" mass="20850">MQVILLERIERLGTIGDEVTVKTGFARNYLLPQKKALRANEANRKLFVAQRAQIEADNAKRRTAAEQDAKALEGKTVVLIRQASELGQLYGSVSSRDVADALSEGAVKVSKTQVVLDKPIKTLGLHKVRLVLHPEVTLVIEANVARSAEEAELQAKGVTLADMQAAEDAEAQAEAQAQAEADAGPAEDATEDAAA</sequence>
<organism evidence="10 11">
    <name type="scientific">Hankyongella ginsenosidimutans</name>
    <dbReference type="NCBI Taxonomy" id="1763828"/>
    <lineage>
        <taxon>Bacteria</taxon>
        <taxon>Pseudomonadati</taxon>
        <taxon>Pseudomonadota</taxon>
        <taxon>Alphaproteobacteria</taxon>
        <taxon>Sphingomonadales</taxon>
        <taxon>Sphingomonadaceae</taxon>
        <taxon>Hankyongella</taxon>
    </lineage>
</organism>
<keyword evidence="5 7" id="KW-0687">Ribonucleoprotein</keyword>
<dbReference type="PROSITE" id="PS00651">
    <property type="entry name" value="RIBOSOMAL_L9"/>
    <property type="match status" value="1"/>
</dbReference>
<dbReference type="InterPro" id="IPR036791">
    <property type="entry name" value="Ribosomal_bL9_C_sf"/>
</dbReference>
<dbReference type="HAMAP" id="MF_00503">
    <property type="entry name" value="Ribosomal_bL9"/>
    <property type="match status" value="1"/>
</dbReference>
<keyword evidence="2 7" id="KW-0699">rRNA-binding</keyword>